<evidence type="ECO:0000256" key="1">
    <source>
        <dbReference type="ARBA" id="ARBA00006464"/>
    </source>
</evidence>
<dbReference type="Proteomes" id="UP000546007">
    <property type="component" value="Unassembled WGS sequence"/>
</dbReference>
<dbReference type="AlphaFoldDB" id="A0A7W6HW58"/>
<organism evidence="4 5">
    <name type="scientific">Butyricimonas faecihominis</name>
    <dbReference type="NCBI Taxonomy" id="1472416"/>
    <lineage>
        <taxon>Bacteria</taxon>
        <taxon>Pseudomonadati</taxon>
        <taxon>Bacteroidota</taxon>
        <taxon>Bacteroidia</taxon>
        <taxon>Bacteroidales</taxon>
        <taxon>Odoribacteraceae</taxon>
        <taxon>Butyricimonas</taxon>
    </lineage>
</organism>
<keyword evidence="2" id="KW-0812">Transmembrane</keyword>
<proteinExistence type="inferred from homology"/>
<protein>
    <submittedName>
        <fullName evidence="4">Lipopolysaccharide/colanic/teichoic acid biosynthesis glycosyltransferase</fullName>
    </submittedName>
</protein>
<sequence>MCVDSGEVKLTTLQNDNRIFPFGYFIRKAKIDEMPQVFNILLGQMTIVGPRPEDVANVRNLYHGEYKRILDVKPGLTSPASLYDYTHGEQYEDEKLYETEFLPQKLALELYYVKNRGLLYDMLLILKTAFVIVMTLFGKQYFKKPKELDMIEMSIK</sequence>
<evidence type="ECO:0000313" key="4">
    <source>
        <dbReference type="EMBL" id="MBB4025548.1"/>
    </source>
</evidence>
<dbReference type="EMBL" id="JACIES010000002">
    <property type="protein sequence ID" value="MBB4025548.1"/>
    <property type="molecule type" value="Genomic_DNA"/>
</dbReference>
<keyword evidence="5" id="KW-1185">Reference proteome</keyword>
<evidence type="ECO:0000259" key="3">
    <source>
        <dbReference type="Pfam" id="PF02397"/>
    </source>
</evidence>
<keyword evidence="2" id="KW-1133">Transmembrane helix</keyword>
<dbReference type="PANTHER" id="PTHR30576">
    <property type="entry name" value="COLANIC BIOSYNTHESIS UDP-GLUCOSE LIPID CARRIER TRANSFERASE"/>
    <property type="match status" value="1"/>
</dbReference>
<gene>
    <name evidence="4" type="ORF">GGR14_001320</name>
</gene>
<name>A0A7W6HW58_9BACT</name>
<accession>A0A7W6HW58</accession>
<dbReference type="InterPro" id="IPR003362">
    <property type="entry name" value="Bact_transf"/>
</dbReference>
<evidence type="ECO:0000313" key="5">
    <source>
        <dbReference type="Proteomes" id="UP000546007"/>
    </source>
</evidence>
<dbReference type="GO" id="GO:0016780">
    <property type="term" value="F:phosphotransferase activity, for other substituted phosphate groups"/>
    <property type="evidence" value="ECO:0007669"/>
    <property type="project" value="TreeGrafter"/>
</dbReference>
<dbReference type="PANTHER" id="PTHR30576:SF20">
    <property type="entry name" value="QUINOVOSAMINEPHOSPHOTRANSFERAE-RELATED"/>
    <property type="match status" value="1"/>
</dbReference>
<evidence type="ECO:0000256" key="2">
    <source>
        <dbReference type="SAM" id="Phobius"/>
    </source>
</evidence>
<dbReference type="Pfam" id="PF02397">
    <property type="entry name" value="Bac_transf"/>
    <property type="match status" value="1"/>
</dbReference>
<keyword evidence="2" id="KW-0472">Membrane</keyword>
<keyword evidence="4" id="KW-0808">Transferase</keyword>
<feature type="transmembrane region" description="Helical" evidence="2">
    <location>
        <begin position="118"/>
        <end position="137"/>
    </location>
</feature>
<comment type="similarity">
    <text evidence="1">Belongs to the bacterial sugar transferase family.</text>
</comment>
<comment type="caution">
    <text evidence="4">The sequence shown here is derived from an EMBL/GenBank/DDBJ whole genome shotgun (WGS) entry which is preliminary data.</text>
</comment>
<reference evidence="4 5" key="1">
    <citation type="submission" date="2020-08" db="EMBL/GenBank/DDBJ databases">
        <title>Genomic Encyclopedia of Type Strains, Phase IV (KMG-IV): sequencing the most valuable type-strain genomes for metagenomic binning, comparative biology and taxonomic classification.</title>
        <authorList>
            <person name="Goeker M."/>
        </authorList>
    </citation>
    <scope>NUCLEOTIDE SEQUENCE [LARGE SCALE GENOMIC DNA]</scope>
    <source>
        <strain evidence="4 5">DSM 105721</strain>
    </source>
</reference>
<feature type="domain" description="Bacterial sugar transferase" evidence="3">
    <location>
        <begin position="5"/>
        <end position="133"/>
    </location>
</feature>